<dbReference type="Gene3D" id="3.40.710.10">
    <property type="entry name" value="DD-peptidase/beta-lactamase superfamily"/>
    <property type="match status" value="1"/>
</dbReference>
<protein>
    <submittedName>
        <fullName evidence="3">CubicO group peptidase, beta-lactamase class C family</fullName>
    </submittedName>
</protein>
<dbReference type="RefSeq" id="WP_074612087.1">
    <property type="nucleotide sequence ID" value="NZ_FNGY01000012.1"/>
</dbReference>
<sequence length="396" mass="45015">MIKKIGYGLALILSLFVLLLCILFIRRPELIRVLRYQTPAAETYKIYPQSLVSPADTPFHFVKAEKMREDLDTMMVFDRDKKRMTFKDYLEAGKINLFMVIRNDTVIYQKFKPGYSDTSLTTLFSVAKSMVSIMLGQAIEEGKIKSLDDRLLVYVPELKKNPAFDQITLRNLMEMKSGLEFSGLEGGLIAAFLSDEAKYYYTEDLKKELSKLKADHPPGKVWKYKSVDVMLLSWALEQATGKKIAAYFQDNIWKKIGAAHPASWGLDHVDGLANTASRFQATAIDLAKIGRLYLNKGNYNGDQVVPEAWVAHSVHANADPAVPVKGWQKTRQNYLWWLPQEGINGDFAAEGMRGQRLYVDPLTHTIIVQFALRGAGDYPYRKISRYLSGLPFTYPK</sequence>
<dbReference type="SUPFAM" id="SSF56601">
    <property type="entry name" value="beta-lactamase/transpeptidase-like"/>
    <property type="match status" value="1"/>
</dbReference>
<dbReference type="PANTHER" id="PTHR43283">
    <property type="entry name" value="BETA-LACTAMASE-RELATED"/>
    <property type="match status" value="1"/>
</dbReference>
<dbReference type="PANTHER" id="PTHR43283:SF7">
    <property type="entry name" value="BETA-LACTAMASE-RELATED DOMAIN-CONTAINING PROTEIN"/>
    <property type="match status" value="1"/>
</dbReference>
<proteinExistence type="predicted"/>
<reference evidence="4" key="1">
    <citation type="submission" date="2016-10" db="EMBL/GenBank/DDBJ databases">
        <authorList>
            <person name="Varghese N."/>
            <person name="Submissions S."/>
        </authorList>
    </citation>
    <scope>NUCLEOTIDE SEQUENCE [LARGE SCALE GENOMIC DNA]</scope>
    <source>
        <strain evidence="4">DSM 19110</strain>
    </source>
</reference>
<feature type="transmembrane region" description="Helical" evidence="1">
    <location>
        <begin position="6"/>
        <end position="25"/>
    </location>
</feature>
<dbReference type="OrthoDB" id="9773047at2"/>
<dbReference type="InterPro" id="IPR012338">
    <property type="entry name" value="Beta-lactam/transpept-like"/>
</dbReference>
<keyword evidence="1" id="KW-0472">Membrane</keyword>
<dbReference type="InterPro" id="IPR001466">
    <property type="entry name" value="Beta-lactam-related"/>
</dbReference>
<evidence type="ECO:0000313" key="3">
    <source>
        <dbReference type="EMBL" id="SDO15967.1"/>
    </source>
</evidence>
<dbReference type="InterPro" id="IPR050789">
    <property type="entry name" value="Diverse_Enzym_Activities"/>
</dbReference>
<feature type="domain" description="Beta-lactamase-related" evidence="2">
    <location>
        <begin position="98"/>
        <end position="368"/>
    </location>
</feature>
<dbReference type="EMBL" id="FNGY01000012">
    <property type="protein sequence ID" value="SDO15967.1"/>
    <property type="molecule type" value="Genomic_DNA"/>
</dbReference>
<dbReference type="STRING" id="430522.BFS30_12505"/>
<keyword evidence="4" id="KW-1185">Reference proteome</keyword>
<gene>
    <name evidence="3" type="ORF">SAMN05421820_11280</name>
</gene>
<name>A0A1H0H9Z5_9SPHI</name>
<dbReference type="Pfam" id="PF00144">
    <property type="entry name" value="Beta-lactamase"/>
    <property type="match status" value="1"/>
</dbReference>
<evidence type="ECO:0000313" key="4">
    <source>
        <dbReference type="Proteomes" id="UP000183200"/>
    </source>
</evidence>
<dbReference type="AlphaFoldDB" id="A0A1H0H9Z5"/>
<accession>A0A1H0H9Z5</accession>
<evidence type="ECO:0000256" key="1">
    <source>
        <dbReference type="SAM" id="Phobius"/>
    </source>
</evidence>
<dbReference type="Proteomes" id="UP000183200">
    <property type="component" value="Unassembled WGS sequence"/>
</dbReference>
<keyword evidence="1" id="KW-0812">Transmembrane</keyword>
<evidence type="ECO:0000259" key="2">
    <source>
        <dbReference type="Pfam" id="PF00144"/>
    </source>
</evidence>
<organism evidence="3 4">
    <name type="scientific">Pedobacter steynii</name>
    <dbReference type="NCBI Taxonomy" id="430522"/>
    <lineage>
        <taxon>Bacteria</taxon>
        <taxon>Pseudomonadati</taxon>
        <taxon>Bacteroidota</taxon>
        <taxon>Sphingobacteriia</taxon>
        <taxon>Sphingobacteriales</taxon>
        <taxon>Sphingobacteriaceae</taxon>
        <taxon>Pedobacter</taxon>
    </lineage>
</organism>
<keyword evidence="1" id="KW-1133">Transmembrane helix</keyword>